<organism evidence="2 3">
    <name type="scientific">Streptomyces tremellae</name>
    <dbReference type="NCBI Taxonomy" id="1124239"/>
    <lineage>
        <taxon>Bacteria</taxon>
        <taxon>Bacillati</taxon>
        <taxon>Actinomycetota</taxon>
        <taxon>Actinomycetes</taxon>
        <taxon>Kitasatosporales</taxon>
        <taxon>Streptomycetaceae</taxon>
        <taxon>Streptomyces</taxon>
    </lineage>
</organism>
<dbReference type="Proteomes" id="UP001499884">
    <property type="component" value="Unassembled WGS sequence"/>
</dbReference>
<evidence type="ECO:0000313" key="2">
    <source>
        <dbReference type="EMBL" id="GAA3711482.1"/>
    </source>
</evidence>
<protein>
    <submittedName>
        <fullName evidence="2">Uncharacterized protein</fullName>
    </submittedName>
</protein>
<feature type="compositionally biased region" description="Low complexity" evidence="1">
    <location>
        <begin position="118"/>
        <end position="129"/>
    </location>
</feature>
<dbReference type="RefSeq" id="WP_345640808.1">
    <property type="nucleotide sequence ID" value="NZ_BAABEP010000002.1"/>
</dbReference>
<evidence type="ECO:0000256" key="1">
    <source>
        <dbReference type="SAM" id="MobiDB-lite"/>
    </source>
</evidence>
<comment type="caution">
    <text evidence="2">The sequence shown here is derived from an EMBL/GenBank/DDBJ whole genome shotgun (WGS) entry which is preliminary data.</text>
</comment>
<accession>A0ABP7DYK2</accession>
<dbReference type="EMBL" id="BAABEP010000002">
    <property type="protein sequence ID" value="GAA3711482.1"/>
    <property type="molecule type" value="Genomic_DNA"/>
</dbReference>
<gene>
    <name evidence="2" type="ORF">GCM10023082_06610</name>
</gene>
<feature type="region of interest" description="Disordered" evidence="1">
    <location>
        <begin position="96"/>
        <end position="150"/>
    </location>
</feature>
<sequence>MAEDTDPPEEATEKVTVLPARPWPVYNVDRARAELIAIEMLTRGASYLRVRHATGLSPKNVRRLQNLVAEEAMNPAAPRIVCRTPARAQDLRARTQAARANATAQARERLASRAENLPGAAGQPAPADASRPRERQETAEPVQMTFSIDC</sequence>
<proteinExistence type="predicted"/>
<keyword evidence="3" id="KW-1185">Reference proteome</keyword>
<feature type="compositionally biased region" description="Low complexity" evidence="1">
    <location>
        <begin position="96"/>
        <end position="105"/>
    </location>
</feature>
<reference evidence="3" key="1">
    <citation type="journal article" date="2019" name="Int. J. Syst. Evol. Microbiol.">
        <title>The Global Catalogue of Microorganisms (GCM) 10K type strain sequencing project: providing services to taxonomists for standard genome sequencing and annotation.</title>
        <authorList>
            <consortium name="The Broad Institute Genomics Platform"/>
            <consortium name="The Broad Institute Genome Sequencing Center for Infectious Disease"/>
            <person name="Wu L."/>
            <person name="Ma J."/>
        </authorList>
    </citation>
    <scope>NUCLEOTIDE SEQUENCE [LARGE SCALE GENOMIC DNA]</scope>
    <source>
        <strain evidence="3">JCM 30846</strain>
    </source>
</reference>
<name>A0ABP7DYK2_9ACTN</name>
<evidence type="ECO:0000313" key="3">
    <source>
        <dbReference type="Proteomes" id="UP001499884"/>
    </source>
</evidence>